<evidence type="ECO:0000256" key="10">
    <source>
        <dbReference type="ARBA" id="ARBA00022737"/>
    </source>
</evidence>
<comment type="subcellular location">
    <subcellularLocation>
        <location evidence="3">Cell surface</location>
    </subcellularLocation>
    <subcellularLocation>
        <location evidence="4">Secreted</location>
    </subcellularLocation>
</comment>
<comment type="cofactor">
    <cofactor evidence="2">
        <name>Mg(2+)</name>
        <dbReference type="ChEBI" id="CHEBI:18420"/>
    </cofactor>
</comment>
<dbReference type="InterPro" id="IPR035976">
    <property type="entry name" value="Sushi/SCR/CCP_sf"/>
</dbReference>
<feature type="active site" description="Charge relay system" evidence="17">
    <location>
        <position position="543"/>
    </location>
</feature>
<comment type="cofactor">
    <cofactor evidence="1">
        <name>Mn(2+)</name>
        <dbReference type="ChEBI" id="CHEBI:29035"/>
    </cofactor>
</comment>
<evidence type="ECO:0000256" key="13">
    <source>
        <dbReference type="ARBA" id="ARBA00022859"/>
    </source>
</evidence>
<evidence type="ECO:0000256" key="7">
    <source>
        <dbReference type="ARBA" id="ARBA00022659"/>
    </source>
</evidence>
<dbReference type="AlphaFoldDB" id="A0AAD7WNN5"/>
<dbReference type="Gene3D" id="2.40.10.10">
    <property type="entry name" value="Trypsin-like serine proteases"/>
    <property type="match status" value="2"/>
</dbReference>
<dbReference type="InterPro" id="IPR001314">
    <property type="entry name" value="Peptidase_S1A"/>
</dbReference>
<keyword evidence="13" id="KW-0391">Immunity</keyword>
<evidence type="ECO:0000259" key="22">
    <source>
        <dbReference type="PROSITE" id="PS50923"/>
    </source>
</evidence>
<keyword evidence="7 18" id="KW-0768">Sushi</keyword>
<feature type="chain" id="PRO_5042009258" description="C3/C5 convertase" evidence="19">
    <location>
        <begin position="22"/>
        <end position="779"/>
    </location>
</feature>
<dbReference type="SUPFAM" id="SSF57535">
    <property type="entry name" value="Complement control module/SCR domain"/>
    <property type="match status" value="3"/>
</dbReference>
<protein>
    <recommendedName>
        <fullName evidence="16">C3/C5 convertase</fullName>
    </recommendedName>
</protein>
<keyword evidence="6" id="KW-0399">Innate immunity</keyword>
<dbReference type="PROSITE" id="PS50923">
    <property type="entry name" value="SUSHI"/>
    <property type="match status" value="2"/>
</dbReference>
<organism evidence="23 24">
    <name type="scientific">Aldrovandia affinis</name>
    <dbReference type="NCBI Taxonomy" id="143900"/>
    <lineage>
        <taxon>Eukaryota</taxon>
        <taxon>Metazoa</taxon>
        <taxon>Chordata</taxon>
        <taxon>Craniata</taxon>
        <taxon>Vertebrata</taxon>
        <taxon>Euteleostomi</taxon>
        <taxon>Actinopterygii</taxon>
        <taxon>Neopterygii</taxon>
        <taxon>Teleostei</taxon>
        <taxon>Notacanthiformes</taxon>
        <taxon>Halosauridae</taxon>
        <taxon>Aldrovandia</taxon>
    </lineage>
</organism>
<dbReference type="GO" id="GO:0009986">
    <property type="term" value="C:cell surface"/>
    <property type="evidence" value="ECO:0007669"/>
    <property type="project" value="UniProtKB-SubCell"/>
</dbReference>
<dbReference type="GO" id="GO:0004252">
    <property type="term" value="F:serine-type endopeptidase activity"/>
    <property type="evidence" value="ECO:0007669"/>
    <property type="project" value="InterPro"/>
</dbReference>
<dbReference type="Pfam" id="PF00084">
    <property type="entry name" value="Sushi"/>
    <property type="match status" value="3"/>
</dbReference>
<dbReference type="FunFam" id="2.40.10.10:FF:000068">
    <property type="entry name" value="transmembrane protease serine 2"/>
    <property type="match status" value="1"/>
</dbReference>
<evidence type="ECO:0000256" key="6">
    <source>
        <dbReference type="ARBA" id="ARBA00022588"/>
    </source>
</evidence>
<dbReference type="Gene3D" id="3.40.50.410">
    <property type="entry name" value="von Willebrand factor, type A domain"/>
    <property type="match status" value="1"/>
</dbReference>
<evidence type="ECO:0000256" key="17">
    <source>
        <dbReference type="PIRSR" id="PIRSR001154-1"/>
    </source>
</evidence>
<dbReference type="SMART" id="SM00327">
    <property type="entry name" value="VWA"/>
    <property type="match status" value="1"/>
</dbReference>
<dbReference type="Gene3D" id="2.10.70.10">
    <property type="entry name" value="Complement Module, domain 1"/>
    <property type="match status" value="3"/>
</dbReference>
<dbReference type="GO" id="GO:0045087">
    <property type="term" value="P:innate immune response"/>
    <property type="evidence" value="ECO:0007669"/>
    <property type="project" value="UniProtKB-KW"/>
</dbReference>
<reference evidence="23" key="1">
    <citation type="journal article" date="2023" name="Science">
        <title>Genome structures resolve the early diversification of teleost fishes.</title>
        <authorList>
            <person name="Parey E."/>
            <person name="Louis A."/>
            <person name="Montfort J."/>
            <person name="Bouchez O."/>
            <person name="Roques C."/>
            <person name="Iampietro C."/>
            <person name="Lluch J."/>
            <person name="Castinel A."/>
            <person name="Donnadieu C."/>
            <person name="Desvignes T."/>
            <person name="Floi Bucao C."/>
            <person name="Jouanno E."/>
            <person name="Wen M."/>
            <person name="Mejri S."/>
            <person name="Dirks R."/>
            <person name="Jansen H."/>
            <person name="Henkel C."/>
            <person name="Chen W.J."/>
            <person name="Zahm M."/>
            <person name="Cabau C."/>
            <person name="Klopp C."/>
            <person name="Thompson A.W."/>
            <person name="Robinson-Rechavi M."/>
            <person name="Braasch I."/>
            <person name="Lecointre G."/>
            <person name="Bobe J."/>
            <person name="Postlethwait J.H."/>
            <person name="Berthelot C."/>
            <person name="Roest Crollius H."/>
            <person name="Guiguen Y."/>
        </authorList>
    </citation>
    <scope>NUCLEOTIDE SEQUENCE</scope>
    <source>
        <strain evidence="23">NC1722</strain>
    </source>
</reference>
<evidence type="ECO:0000256" key="18">
    <source>
        <dbReference type="PROSITE-ProRule" id="PRU00302"/>
    </source>
</evidence>
<evidence type="ECO:0000259" key="20">
    <source>
        <dbReference type="PROSITE" id="PS50234"/>
    </source>
</evidence>
<dbReference type="SUPFAM" id="SSF53300">
    <property type="entry name" value="vWA-like"/>
    <property type="match status" value="1"/>
</dbReference>
<keyword evidence="11" id="KW-0378">Hydrolase</keyword>
<feature type="active site" description="Charge relay system" evidence="17">
    <location>
        <position position="594"/>
    </location>
</feature>
<evidence type="ECO:0000259" key="21">
    <source>
        <dbReference type="PROSITE" id="PS50240"/>
    </source>
</evidence>
<dbReference type="InterPro" id="IPR000436">
    <property type="entry name" value="Sushi_SCR_CCP_dom"/>
</dbReference>
<evidence type="ECO:0000256" key="19">
    <source>
        <dbReference type="SAM" id="SignalP"/>
    </source>
</evidence>
<evidence type="ECO:0000256" key="9">
    <source>
        <dbReference type="ARBA" id="ARBA00022729"/>
    </source>
</evidence>
<accession>A0AAD7WNN5</accession>
<keyword evidence="15" id="KW-0325">Glycoprotein</keyword>
<dbReference type="SUPFAM" id="SSF50494">
    <property type="entry name" value="Trypsin-like serine proteases"/>
    <property type="match status" value="1"/>
</dbReference>
<evidence type="ECO:0000256" key="3">
    <source>
        <dbReference type="ARBA" id="ARBA00004241"/>
    </source>
</evidence>
<dbReference type="CDD" id="cd00033">
    <property type="entry name" value="CCP"/>
    <property type="match status" value="3"/>
</dbReference>
<keyword evidence="24" id="KW-1185">Reference proteome</keyword>
<dbReference type="InterPro" id="IPR011360">
    <property type="entry name" value="Compl_C2_B"/>
</dbReference>
<evidence type="ECO:0000256" key="16">
    <source>
        <dbReference type="ARBA" id="ARBA00029636"/>
    </source>
</evidence>
<keyword evidence="12" id="KW-0720">Serine protease</keyword>
<proteinExistence type="predicted"/>
<dbReference type="PANTHER" id="PTHR46393">
    <property type="entry name" value="SUSHI DOMAIN-CONTAINING PROTEIN"/>
    <property type="match status" value="1"/>
</dbReference>
<dbReference type="PROSITE" id="PS50234">
    <property type="entry name" value="VWFA"/>
    <property type="match status" value="1"/>
</dbReference>
<comment type="caution">
    <text evidence="18">Lacks conserved residue(s) required for the propagation of feature annotation.</text>
</comment>
<name>A0AAD7WNN5_9TELE</name>
<dbReference type="InterPro" id="IPR009003">
    <property type="entry name" value="Peptidase_S1_PA"/>
</dbReference>
<comment type="caution">
    <text evidence="23">The sequence shown here is derived from an EMBL/GenBank/DDBJ whole genome shotgun (WGS) entry which is preliminary data.</text>
</comment>
<evidence type="ECO:0000313" key="24">
    <source>
        <dbReference type="Proteomes" id="UP001221898"/>
    </source>
</evidence>
<feature type="signal peptide" evidence="19">
    <location>
        <begin position="1"/>
        <end position="21"/>
    </location>
</feature>
<dbReference type="InterPro" id="IPR002035">
    <property type="entry name" value="VWF_A"/>
</dbReference>
<evidence type="ECO:0000256" key="4">
    <source>
        <dbReference type="ARBA" id="ARBA00004613"/>
    </source>
</evidence>
<dbReference type="InterPro" id="IPR018114">
    <property type="entry name" value="TRYPSIN_HIS"/>
</dbReference>
<keyword evidence="14 18" id="KW-1015">Disulfide bond</keyword>
<dbReference type="Pfam" id="PF00089">
    <property type="entry name" value="Trypsin"/>
    <property type="match status" value="1"/>
</dbReference>
<dbReference type="PRINTS" id="PR00722">
    <property type="entry name" value="CHYMOTRYPSIN"/>
</dbReference>
<evidence type="ECO:0000256" key="1">
    <source>
        <dbReference type="ARBA" id="ARBA00001936"/>
    </source>
</evidence>
<evidence type="ECO:0000256" key="14">
    <source>
        <dbReference type="ARBA" id="ARBA00023157"/>
    </source>
</evidence>
<dbReference type="Proteomes" id="UP001221898">
    <property type="component" value="Unassembled WGS sequence"/>
</dbReference>
<dbReference type="GO" id="GO:0006956">
    <property type="term" value="P:complement activation"/>
    <property type="evidence" value="ECO:0007669"/>
    <property type="project" value="InterPro"/>
</dbReference>
<sequence>MSMQVCTVTVLCTALIVIISSEEVQTQEAAEEYFDYGDLPKNCSVSESIAGGWVAYSEGGAEGSVLTYHCEVGHYAFPVHSRVCGTGGEWSTMRLANGRSVAQAMCKEMQCPAQLQLAHGELWPRQQWFRPGETQEFSCQDGFALRGSAVRNCTLWGEWTGATPVCDDQADDCMNPGTPPGALSSGDRFRVGEKVQYRCQAGLDLLGSSVRVCLESREWSGSEARCQGEFDVAKFTFDSPDSVANAMAGSLSGVMDVTSPEFKKRASFGRSIRPMEGRLNIYILLDSSGSISEHHFEEARDATARLIRKLDSYEVNMKFQVISYATEPKEIVAITDPWSNNVDHVLQELSDFDYTAHGRKTGTNLHAALNLVYQKMAFLREGRGSKFNETQHVILIMTDGHSNTGLSPQAVLRNIRSLLYYDINSKEKDHTDESLLDIYVFGVGDGVNKKELNSIASKKLKEQHLFILKKYADLGKVFDSMIGDSAVTMCGIAKETVGRGQDNDYTRPWHVELQTFASSSGKKSERNCKGSIVTENWILTAAHCFKPEAVLDPSSVTIVHGNKQVKTAASVILHPQYNIKGLQHKNVKEFYDYDIALVKLSESIKLSGEARPICLPCTRPANSALKMDPNSTCQQHEKALFHLEETQAHFLAKGFIRKQTHIQTGSRRPDCIKHAAVAFKPGTTASLSEVVTDRFLCTGGSQLYKDAITCKGDSGGSLFLRKKLRYFQVAVVSWGNKDLCSSGASLPDDARDFHISIFSILPWLKQHLGEELEFLPITS</sequence>
<keyword evidence="10" id="KW-0677">Repeat</keyword>
<dbReference type="GO" id="GO:0006508">
    <property type="term" value="P:proteolysis"/>
    <property type="evidence" value="ECO:0007669"/>
    <property type="project" value="UniProtKB-KW"/>
</dbReference>
<evidence type="ECO:0000256" key="8">
    <source>
        <dbReference type="ARBA" id="ARBA00022670"/>
    </source>
</evidence>
<keyword evidence="8" id="KW-0645">Protease</keyword>
<feature type="disulfide bond" evidence="18">
    <location>
        <begin position="139"/>
        <end position="166"/>
    </location>
</feature>
<keyword evidence="5" id="KW-0964">Secreted</keyword>
<feature type="disulfide bond" evidence="18">
    <location>
        <begin position="199"/>
        <end position="226"/>
    </location>
</feature>
<evidence type="ECO:0000256" key="11">
    <source>
        <dbReference type="ARBA" id="ARBA00022801"/>
    </source>
</evidence>
<dbReference type="PROSITE" id="PS00134">
    <property type="entry name" value="TRYPSIN_HIS"/>
    <property type="match status" value="1"/>
</dbReference>
<dbReference type="InterPro" id="IPR036465">
    <property type="entry name" value="vWFA_dom_sf"/>
</dbReference>
<dbReference type="InterPro" id="IPR001254">
    <property type="entry name" value="Trypsin_dom"/>
</dbReference>
<feature type="domain" description="VWFA" evidence="20">
    <location>
        <begin position="280"/>
        <end position="481"/>
    </location>
</feature>
<evidence type="ECO:0000256" key="15">
    <source>
        <dbReference type="ARBA" id="ARBA00023180"/>
    </source>
</evidence>
<dbReference type="SMART" id="SM00020">
    <property type="entry name" value="Tryp_SPc"/>
    <property type="match status" value="1"/>
</dbReference>
<keyword evidence="9 19" id="KW-0732">Signal</keyword>
<dbReference type="PIRSF" id="PIRSF001154">
    <property type="entry name" value="Compl_C2_B"/>
    <property type="match status" value="1"/>
</dbReference>
<dbReference type="SMART" id="SM00032">
    <property type="entry name" value="CCP"/>
    <property type="match status" value="3"/>
</dbReference>
<evidence type="ECO:0000256" key="2">
    <source>
        <dbReference type="ARBA" id="ARBA00001946"/>
    </source>
</evidence>
<dbReference type="InterPro" id="IPR043504">
    <property type="entry name" value="Peptidase_S1_PA_chymotrypsin"/>
</dbReference>
<feature type="active site" description="Charge relay system" evidence="17">
    <location>
        <position position="714"/>
    </location>
</feature>
<evidence type="ECO:0000256" key="12">
    <source>
        <dbReference type="ARBA" id="ARBA00022825"/>
    </source>
</evidence>
<feature type="domain" description="Sushi" evidence="22">
    <location>
        <begin position="171"/>
        <end position="228"/>
    </location>
</feature>
<gene>
    <name evidence="23" type="ORF">AAFF_G00346190</name>
</gene>
<feature type="domain" description="Sushi" evidence="22">
    <location>
        <begin position="109"/>
        <end position="168"/>
    </location>
</feature>
<dbReference type="GO" id="GO:0070062">
    <property type="term" value="C:extracellular exosome"/>
    <property type="evidence" value="ECO:0007669"/>
    <property type="project" value="TreeGrafter"/>
</dbReference>
<dbReference type="PANTHER" id="PTHR46393:SF8">
    <property type="entry name" value="COMPLEMENT C2"/>
    <property type="match status" value="1"/>
</dbReference>
<evidence type="ECO:0000256" key="5">
    <source>
        <dbReference type="ARBA" id="ARBA00022525"/>
    </source>
</evidence>
<feature type="domain" description="Peptidase S1" evidence="21">
    <location>
        <begin position="481"/>
        <end position="769"/>
    </location>
</feature>
<dbReference type="CDD" id="cd00190">
    <property type="entry name" value="Tryp_SPc"/>
    <property type="match status" value="1"/>
</dbReference>
<dbReference type="Pfam" id="PF00092">
    <property type="entry name" value="VWA"/>
    <property type="match status" value="1"/>
</dbReference>
<dbReference type="EMBL" id="JAINUG010000056">
    <property type="protein sequence ID" value="KAJ8403751.1"/>
    <property type="molecule type" value="Genomic_DNA"/>
</dbReference>
<dbReference type="GO" id="GO:0009617">
    <property type="term" value="P:response to bacterium"/>
    <property type="evidence" value="ECO:0007669"/>
    <property type="project" value="TreeGrafter"/>
</dbReference>
<evidence type="ECO:0000313" key="23">
    <source>
        <dbReference type="EMBL" id="KAJ8403751.1"/>
    </source>
</evidence>
<dbReference type="PROSITE" id="PS50240">
    <property type="entry name" value="TRYPSIN_DOM"/>
    <property type="match status" value="1"/>
</dbReference>